<keyword evidence="3" id="KW-1185">Reference proteome</keyword>
<dbReference type="Pfam" id="PF08387">
    <property type="entry name" value="FBD"/>
    <property type="match status" value="1"/>
</dbReference>
<dbReference type="Proteomes" id="UP000554482">
    <property type="component" value="Unassembled WGS sequence"/>
</dbReference>
<sequence>MHSSIDQGHLVAFLLRSCPNIQELSIKYPWHKTLPLEMACMEKYWKSNEFFAGDLLKHLRTVSIAFFQGSESEVDIVRFLLHNASNLEKMNIFLFDPEEDQNLETRMMICQDLLNIPKVSPQAKVHIFSRDRVAYASNS</sequence>
<dbReference type="EMBL" id="JABWDY010027557">
    <property type="protein sequence ID" value="KAF5187795.1"/>
    <property type="molecule type" value="Genomic_DNA"/>
</dbReference>
<proteinExistence type="predicted"/>
<evidence type="ECO:0000313" key="2">
    <source>
        <dbReference type="EMBL" id="KAF5187795.1"/>
    </source>
</evidence>
<dbReference type="InterPro" id="IPR006566">
    <property type="entry name" value="FBD"/>
</dbReference>
<dbReference type="SMART" id="SM00579">
    <property type="entry name" value="FBD"/>
    <property type="match status" value="1"/>
</dbReference>
<gene>
    <name evidence="2" type="ORF">FRX31_022613</name>
</gene>
<dbReference type="PANTHER" id="PTHR31900:SF34">
    <property type="entry name" value="EMB|CAB62440.1-RELATED"/>
    <property type="match status" value="1"/>
</dbReference>
<protein>
    <recommendedName>
        <fullName evidence="1">FBD domain-containing protein</fullName>
    </recommendedName>
</protein>
<name>A0A7J6VU97_THATH</name>
<dbReference type="InterPro" id="IPR050232">
    <property type="entry name" value="FBL13/AtMIF1-like"/>
</dbReference>
<accession>A0A7J6VU97</accession>
<organism evidence="2 3">
    <name type="scientific">Thalictrum thalictroides</name>
    <name type="common">Rue-anemone</name>
    <name type="synonym">Anemone thalictroides</name>
    <dbReference type="NCBI Taxonomy" id="46969"/>
    <lineage>
        <taxon>Eukaryota</taxon>
        <taxon>Viridiplantae</taxon>
        <taxon>Streptophyta</taxon>
        <taxon>Embryophyta</taxon>
        <taxon>Tracheophyta</taxon>
        <taxon>Spermatophyta</taxon>
        <taxon>Magnoliopsida</taxon>
        <taxon>Ranunculales</taxon>
        <taxon>Ranunculaceae</taxon>
        <taxon>Thalictroideae</taxon>
        <taxon>Thalictrum</taxon>
    </lineage>
</organism>
<evidence type="ECO:0000313" key="3">
    <source>
        <dbReference type="Proteomes" id="UP000554482"/>
    </source>
</evidence>
<dbReference type="PANTHER" id="PTHR31900">
    <property type="entry name" value="F-BOX/RNI SUPERFAMILY PROTEIN-RELATED"/>
    <property type="match status" value="1"/>
</dbReference>
<feature type="domain" description="FBD" evidence="1">
    <location>
        <begin position="53"/>
        <end position="128"/>
    </location>
</feature>
<dbReference type="OrthoDB" id="1900471at2759"/>
<reference evidence="2 3" key="1">
    <citation type="submission" date="2020-06" db="EMBL/GenBank/DDBJ databases">
        <title>Transcriptomic and genomic resources for Thalictrum thalictroides and T. hernandezii: Facilitating candidate gene discovery in an emerging model plant lineage.</title>
        <authorList>
            <person name="Arias T."/>
            <person name="Riano-Pachon D.M."/>
            <person name="Di Stilio V.S."/>
        </authorList>
    </citation>
    <scope>NUCLEOTIDE SEQUENCE [LARGE SCALE GENOMIC DNA]</scope>
    <source>
        <strain evidence="3">cv. WT478/WT964</strain>
        <tissue evidence="2">Leaves</tissue>
    </source>
</reference>
<comment type="caution">
    <text evidence="2">The sequence shown here is derived from an EMBL/GenBank/DDBJ whole genome shotgun (WGS) entry which is preliminary data.</text>
</comment>
<evidence type="ECO:0000259" key="1">
    <source>
        <dbReference type="SMART" id="SM00579"/>
    </source>
</evidence>
<dbReference type="AlphaFoldDB" id="A0A7J6VU97"/>